<dbReference type="PANTHER" id="PTHR48098">
    <property type="entry name" value="ENTEROCHELIN ESTERASE-RELATED"/>
    <property type="match status" value="1"/>
</dbReference>
<dbReference type="Gene3D" id="3.40.50.1820">
    <property type="entry name" value="alpha/beta hydrolase"/>
    <property type="match status" value="1"/>
</dbReference>
<dbReference type="SUPFAM" id="SSF53474">
    <property type="entry name" value="alpha/beta-Hydrolases"/>
    <property type="match status" value="1"/>
</dbReference>
<dbReference type="InterPro" id="IPR013783">
    <property type="entry name" value="Ig-like_fold"/>
</dbReference>
<protein>
    <submittedName>
        <fullName evidence="3">Alpha/beta hydrolase-fold protein</fullName>
    </submittedName>
</protein>
<sequence length="338" mass="36592">MVFTSEGSDWIATFAVGDAALPPSTTAVFLDVNCVTDRSRIPAGSMHRDTDLRLWILSVRVPAGWRGAYTFIPSDAPLTVPEGDVDQRQWWIDFRRGAIESFEGAAPDAEPQRLRTGALPEGILTAETVELDGIPRRVGTYVPPVPGHGTVVLFDGDEVRRHRVLAAFDDPANAPARVLVVDHVSADGQERNVRASDLTANPRFRDDLLAYAGEPVTVGGCSYGGLASMFFALTRPDAVRGAACLSPSMWWHDEHGHDVPTLAKADNGGDVPILSEVGSLEWMMLGEVADATDRLAAAGHPIRSGTFAGGHDWVQWRERLPALITELLVTQSRRPESA</sequence>
<dbReference type="GO" id="GO:0016787">
    <property type="term" value="F:hydrolase activity"/>
    <property type="evidence" value="ECO:0007669"/>
    <property type="project" value="UniProtKB-KW"/>
</dbReference>
<dbReference type="Gene3D" id="2.60.40.10">
    <property type="entry name" value="Immunoglobulins"/>
    <property type="match status" value="1"/>
</dbReference>
<dbReference type="InterPro" id="IPR029058">
    <property type="entry name" value="AB_hydrolase_fold"/>
</dbReference>
<keyword evidence="4" id="KW-1185">Reference proteome</keyword>
<keyword evidence="3" id="KW-0378">Hydrolase</keyword>
<evidence type="ECO:0000313" key="4">
    <source>
        <dbReference type="Proteomes" id="UP001336020"/>
    </source>
</evidence>
<dbReference type="PANTHER" id="PTHR48098:SF6">
    <property type="entry name" value="FERRI-BACILLIBACTIN ESTERASE BESA"/>
    <property type="match status" value="1"/>
</dbReference>
<dbReference type="SUPFAM" id="SSF81296">
    <property type="entry name" value="E set domains"/>
    <property type="match status" value="1"/>
</dbReference>
<dbReference type="RefSeq" id="WP_330133428.1">
    <property type="nucleotide sequence ID" value="NZ_JAUTXY010000004.1"/>
</dbReference>
<dbReference type="Pfam" id="PF00756">
    <property type="entry name" value="Esterase"/>
    <property type="match status" value="1"/>
</dbReference>
<comment type="similarity">
    <text evidence="1">Belongs to the Fes family.</text>
</comment>
<dbReference type="InterPro" id="IPR050583">
    <property type="entry name" value="Mycobacterial_A85_antigen"/>
</dbReference>
<name>A0ABU7LA71_9NOCA</name>
<reference evidence="3 4" key="1">
    <citation type="submission" date="2023-07" db="EMBL/GenBank/DDBJ databases">
        <authorList>
            <person name="Girao M."/>
            <person name="Carvalho M.F."/>
        </authorList>
    </citation>
    <scope>NUCLEOTIDE SEQUENCE [LARGE SCALE GENOMIC DNA]</scope>
    <source>
        <strain evidence="3 4">YIM65754</strain>
    </source>
</reference>
<evidence type="ECO:0000256" key="1">
    <source>
        <dbReference type="ARBA" id="ARBA00024201"/>
    </source>
</evidence>
<gene>
    <name evidence="3" type="ORF">Q7514_11770</name>
</gene>
<dbReference type="Pfam" id="PF11806">
    <property type="entry name" value="Enterochelin_N"/>
    <property type="match status" value="1"/>
</dbReference>
<proteinExistence type="inferred from homology"/>
<dbReference type="EMBL" id="JAUTXY010000004">
    <property type="protein sequence ID" value="MEE2058199.1"/>
    <property type="molecule type" value="Genomic_DNA"/>
</dbReference>
<dbReference type="InterPro" id="IPR000801">
    <property type="entry name" value="Esterase-like"/>
</dbReference>
<accession>A0ABU7LA71</accession>
<organism evidence="3 4">
    <name type="scientific">Rhodococcus artemisiae</name>
    <dbReference type="NCBI Taxonomy" id="714159"/>
    <lineage>
        <taxon>Bacteria</taxon>
        <taxon>Bacillati</taxon>
        <taxon>Actinomycetota</taxon>
        <taxon>Actinomycetes</taxon>
        <taxon>Mycobacteriales</taxon>
        <taxon>Nocardiaceae</taxon>
        <taxon>Rhodococcus</taxon>
    </lineage>
</organism>
<evidence type="ECO:0000313" key="3">
    <source>
        <dbReference type="EMBL" id="MEE2058199.1"/>
    </source>
</evidence>
<dbReference type="InterPro" id="IPR021764">
    <property type="entry name" value="Enterochelin_esterase_N"/>
</dbReference>
<feature type="domain" description="Enterochelin esterase N-terminal" evidence="2">
    <location>
        <begin position="24"/>
        <end position="99"/>
    </location>
</feature>
<dbReference type="InterPro" id="IPR014756">
    <property type="entry name" value="Ig_E-set"/>
</dbReference>
<comment type="caution">
    <text evidence="3">The sequence shown here is derived from an EMBL/GenBank/DDBJ whole genome shotgun (WGS) entry which is preliminary data.</text>
</comment>
<dbReference type="Proteomes" id="UP001336020">
    <property type="component" value="Unassembled WGS sequence"/>
</dbReference>
<evidence type="ECO:0000259" key="2">
    <source>
        <dbReference type="Pfam" id="PF11806"/>
    </source>
</evidence>